<dbReference type="RefSeq" id="WP_018747947.1">
    <property type="nucleotide sequence ID" value="NZ_BSOZ01000004.1"/>
</dbReference>
<protein>
    <submittedName>
        <fullName evidence="3">Uncharacterized protein</fullName>
    </submittedName>
</protein>
<evidence type="ECO:0000313" key="3">
    <source>
        <dbReference type="EMBL" id="GLS03351.1"/>
    </source>
</evidence>
<dbReference type="EMBL" id="BSOZ01000004">
    <property type="protein sequence ID" value="GLS03351.1"/>
    <property type="molecule type" value="Genomic_DNA"/>
</dbReference>
<sequence>MRPFVTLLASTALALSASAFAGNAGDSHSDPANAAASAPNAKHHSSKKSTTGKTDVRKKGADTDAGGTTDGGAGK</sequence>
<feature type="signal peptide" evidence="2">
    <location>
        <begin position="1"/>
        <end position="21"/>
    </location>
</feature>
<organism evidence="3 4">
    <name type="scientific">Chitiniphilus shinanonensis</name>
    <dbReference type="NCBI Taxonomy" id="553088"/>
    <lineage>
        <taxon>Bacteria</taxon>
        <taxon>Pseudomonadati</taxon>
        <taxon>Pseudomonadota</taxon>
        <taxon>Betaproteobacteria</taxon>
        <taxon>Neisseriales</taxon>
        <taxon>Chitinibacteraceae</taxon>
        <taxon>Chitiniphilus</taxon>
    </lineage>
</organism>
<accession>A0ABQ6BN96</accession>
<proteinExistence type="predicted"/>
<keyword evidence="4" id="KW-1185">Reference proteome</keyword>
<dbReference type="Proteomes" id="UP001156836">
    <property type="component" value="Unassembled WGS sequence"/>
</dbReference>
<evidence type="ECO:0000256" key="1">
    <source>
        <dbReference type="SAM" id="MobiDB-lite"/>
    </source>
</evidence>
<comment type="caution">
    <text evidence="3">The sequence shown here is derived from an EMBL/GenBank/DDBJ whole genome shotgun (WGS) entry which is preliminary data.</text>
</comment>
<name>A0ABQ6BN96_9NEIS</name>
<reference evidence="4" key="1">
    <citation type="journal article" date="2019" name="Int. J. Syst. Evol. Microbiol.">
        <title>The Global Catalogue of Microorganisms (GCM) 10K type strain sequencing project: providing services to taxonomists for standard genome sequencing and annotation.</title>
        <authorList>
            <consortium name="The Broad Institute Genomics Platform"/>
            <consortium name="The Broad Institute Genome Sequencing Center for Infectious Disease"/>
            <person name="Wu L."/>
            <person name="Ma J."/>
        </authorList>
    </citation>
    <scope>NUCLEOTIDE SEQUENCE [LARGE SCALE GENOMIC DNA]</scope>
    <source>
        <strain evidence="4">NBRC 104970</strain>
    </source>
</reference>
<keyword evidence="2" id="KW-0732">Signal</keyword>
<feature type="compositionally biased region" description="Low complexity" evidence="1">
    <location>
        <begin position="30"/>
        <end position="40"/>
    </location>
</feature>
<feature type="region of interest" description="Disordered" evidence="1">
    <location>
        <begin position="21"/>
        <end position="75"/>
    </location>
</feature>
<evidence type="ECO:0000256" key="2">
    <source>
        <dbReference type="SAM" id="SignalP"/>
    </source>
</evidence>
<evidence type="ECO:0000313" key="4">
    <source>
        <dbReference type="Proteomes" id="UP001156836"/>
    </source>
</evidence>
<feature type="chain" id="PRO_5045867276" evidence="2">
    <location>
        <begin position="22"/>
        <end position="75"/>
    </location>
</feature>
<gene>
    <name evidence="3" type="ORF">GCM10007860_04940</name>
</gene>